<accession>K5E6E8</accession>
<dbReference type="CDD" id="cd16030">
    <property type="entry name" value="iduronate-2-sulfatase"/>
    <property type="match status" value="1"/>
</dbReference>
<keyword evidence="5" id="KW-0378">Hydrolase</keyword>
<dbReference type="PATRIC" id="fig|993517.3.peg.3543"/>
<comment type="cofactor">
    <cofactor evidence="1">
        <name>Ca(2+)</name>
        <dbReference type="ChEBI" id="CHEBI:29108"/>
    </cofactor>
</comment>
<dbReference type="GO" id="GO:0004423">
    <property type="term" value="F:iduronate-2-sulfatase activity"/>
    <property type="evidence" value="ECO:0007669"/>
    <property type="project" value="InterPro"/>
</dbReference>
<comment type="caution">
    <text evidence="9">The sequence shown here is derived from an EMBL/GenBank/DDBJ whole genome shotgun (WGS) entry which is preliminary data.</text>
</comment>
<feature type="domain" description="Sulfatase N-terminal" evidence="7">
    <location>
        <begin position="311"/>
        <end position="653"/>
    </location>
</feature>
<dbReference type="InterPro" id="IPR036514">
    <property type="entry name" value="SGNH_hydro_sf"/>
</dbReference>
<dbReference type="GO" id="GO:0046872">
    <property type="term" value="F:metal ion binding"/>
    <property type="evidence" value="ECO:0007669"/>
    <property type="project" value="UniProtKB-KW"/>
</dbReference>
<dbReference type="InterPro" id="IPR005181">
    <property type="entry name" value="SASA"/>
</dbReference>
<reference evidence="9 10" key="1">
    <citation type="journal article" date="2013" name="Mar. Genomics">
        <title>Expression of sulfatases in Rhodopirellula baltica and the diversity of sulfatases in the genus Rhodopirellula.</title>
        <authorList>
            <person name="Wegner C.E."/>
            <person name="Richter-Heitmann T."/>
            <person name="Klindworth A."/>
            <person name="Klockow C."/>
            <person name="Richter M."/>
            <person name="Achstetter T."/>
            <person name="Glockner F.O."/>
            <person name="Harder J."/>
        </authorList>
    </citation>
    <scope>NUCLEOTIDE SEQUENCE [LARGE SCALE GENOMIC DNA]</scope>
    <source>
        <strain evidence="9 10">SH28</strain>
    </source>
</reference>
<evidence type="ECO:0000256" key="1">
    <source>
        <dbReference type="ARBA" id="ARBA00001913"/>
    </source>
</evidence>
<dbReference type="SUPFAM" id="SSF52266">
    <property type="entry name" value="SGNH hydrolase"/>
    <property type="match status" value="1"/>
</dbReference>
<comment type="similarity">
    <text evidence="2">Belongs to the sulfatase family.</text>
</comment>
<evidence type="ECO:0000313" key="9">
    <source>
        <dbReference type="EMBL" id="EKK01356.1"/>
    </source>
</evidence>
<dbReference type="InterPro" id="IPR017850">
    <property type="entry name" value="Alkaline_phosphatase_core_sf"/>
</dbReference>
<dbReference type="Pfam" id="PF03629">
    <property type="entry name" value="SASA"/>
    <property type="match status" value="1"/>
</dbReference>
<dbReference type="Gene3D" id="3.40.720.10">
    <property type="entry name" value="Alkaline Phosphatase, subunit A"/>
    <property type="match status" value="1"/>
</dbReference>
<evidence type="ECO:0000256" key="6">
    <source>
        <dbReference type="ARBA" id="ARBA00022837"/>
    </source>
</evidence>
<protein>
    <submittedName>
        <fullName evidence="9">Iduronate-2-sulfatase</fullName>
    </submittedName>
</protein>
<dbReference type="EMBL" id="AMCW01000098">
    <property type="protein sequence ID" value="EKK01356.1"/>
    <property type="molecule type" value="Genomic_DNA"/>
</dbReference>
<dbReference type="RefSeq" id="WP_007332926.1">
    <property type="nucleotide sequence ID" value="NZ_AMCW01000098.1"/>
</dbReference>
<keyword evidence="4" id="KW-0732">Signal</keyword>
<proteinExistence type="inferred from homology"/>
<name>K5E6E8_RHOBT</name>
<evidence type="ECO:0000256" key="2">
    <source>
        <dbReference type="ARBA" id="ARBA00008779"/>
    </source>
</evidence>
<evidence type="ECO:0000256" key="5">
    <source>
        <dbReference type="ARBA" id="ARBA00022801"/>
    </source>
</evidence>
<evidence type="ECO:0000313" key="10">
    <source>
        <dbReference type="Proteomes" id="UP000007993"/>
    </source>
</evidence>
<evidence type="ECO:0000259" key="7">
    <source>
        <dbReference type="Pfam" id="PF00884"/>
    </source>
</evidence>
<feature type="domain" description="Sialate O-acetylesterase" evidence="8">
    <location>
        <begin position="44"/>
        <end position="287"/>
    </location>
</feature>
<organism evidence="9 10">
    <name type="scientific">Rhodopirellula baltica SH28</name>
    <dbReference type="NCBI Taxonomy" id="993517"/>
    <lineage>
        <taxon>Bacteria</taxon>
        <taxon>Pseudomonadati</taxon>
        <taxon>Planctomycetota</taxon>
        <taxon>Planctomycetia</taxon>
        <taxon>Pirellulales</taxon>
        <taxon>Pirellulaceae</taxon>
        <taxon>Rhodopirellula</taxon>
    </lineage>
</organism>
<keyword evidence="3" id="KW-0479">Metal-binding</keyword>
<sequence>MLGSIETVQPKATEMPSSLSAISFRAAVMLACLSTHAVGLADHHDVYLLAGQSNMDGRGQVSDLSEEQKQSTGDAIIFYRSVPRESDGWQTLAPGFSVPPKYKGDLPSPTFGPEIGFARSMSNANPNQKLALIKGSKGGTSLRADWKPGVKGDPKSQGPRYRDFIETIRMATKQLSDRGDQFTIRGLLWHQGESDSKSSTERYRRRLEELIVRIREDVGVPDLPVVVGEVFDNGKRDNVRAAIQAVAAASSTVGLVSSEGTTTWDPGTHFDARSQLLLGKRYAVAMSELPVPTPASVAVSSNLVQHRTDRPNVLFITVDDLNDWVGCLGGNPDAQTPNLDRFAQQSVLFNNAHCQVALCYASRASFMTGMYASKTGIYNNSSKSAHDAYHRAKQMPVWIGESGYRTMCMGKIYHNDHGKKAYWDEIGPKTLRWGPEPPNGRQFTKRFGKDAQDSLAWAALDIEKGGMPDEQIAAWGIEKLDQEYDQPFFLSLGFYKPHTPMTAPKRYFEQFDRDSLTLPNVLENDLDDVPEIGRRWVLDRSKLIAEEAVKQYSPTYRRELVHAYHACVALIDDCIGQVLRKLDNSPYANNTIVVLCSDHGWHLGEKNHWRKWMPWEESTRSLLIVRTPDAAGSGQVCQRTVGLIDIYPTLAELCELSPPDGLQGLSFRKLLDNPDGPWDRPALTSTKAGNHTVRSDRWRYIRYIDGSEELYDHDVDPNEWHNLANDPSMNSIKKQHAEWIDRLTESN</sequence>
<dbReference type="Proteomes" id="UP000007993">
    <property type="component" value="Unassembled WGS sequence"/>
</dbReference>
<dbReference type="Gene3D" id="3.40.50.1110">
    <property type="entry name" value="SGNH hydrolase"/>
    <property type="match status" value="1"/>
</dbReference>
<evidence type="ECO:0000259" key="8">
    <source>
        <dbReference type="Pfam" id="PF03629"/>
    </source>
</evidence>
<dbReference type="InterPro" id="IPR000917">
    <property type="entry name" value="Sulfatase_N"/>
</dbReference>
<dbReference type="SUPFAM" id="SSF53649">
    <property type="entry name" value="Alkaline phosphatase-like"/>
    <property type="match status" value="1"/>
</dbReference>
<dbReference type="InterPro" id="IPR035874">
    <property type="entry name" value="IDS"/>
</dbReference>
<gene>
    <name evidence="9" type="ORF">RBSH_03265</name>
</gene>
<dbReference type="GO" id="GO:0005737">
    <property type="term" value="C:cytoplasm"/>
    <property type="evidence" value="ECO:0007669"/>
    <property type="project" value="TreeGrafter"/>
</dbReference>
<evidence type="ECO:0000256" key="4">
    <source>
        <dbReference type="ARBA" id="ARBA00022729"/>
    </source>
</evidence>
<dbReference type="AlphaFoldDB" id="K5E6E8"/>
<dbReference type="PANTHER" id="PTHR45953:SF1">
    <property type="entry name" value="IDURONATE 2-SULFATASE"/>
    <property type="match status" value="1"/>
</dbReference>
<dbReference type="Pfam" id="PF00884">
    <property type="entry name" value="Sulfatase"/>
    <property type="match status" value="1"/>
</dbReference>
<keyword evidence="6" id="KW-0106">Calcium</keyword>
<dbReference type="PANTHER" id="PTHR45953">
    <property type="entry name" value="IDURONATE 2-SULFATASE"/>
    <property type="match status" value="1"/>
</dbReference>
<evidence type="ECO:0000256" key="3">
    <source>
        <dbReference type="ARBA" id="ARBA00022723"/>
    </source>
</evidence>